<organism evidence="7 8">
    <name type="scientific">Candidatus Syntrophocurvum alkaliphilum</name>
    <dbReference type="NCBI Taxonomy" id="2293317"/>
    <lineage>
        <taxon>Bacteria</taxon>
        <taxon>Bacillati</taxon>
        <taxon>Bacillota</taxon>
        <taxon>Clostridia</taxon>
        <taxon>Eubacteriales</taxon>
        <taxon>Syntrophomonadaceae</taxon>
        <taxon>Candidatus Syntrophocurvum</taxon>
    </lineage>
</organism>
<evidence type="ECO:0000256" key="4">
    <source>
        <dbReference type="ARBA" id="ARBA00022989"/>
    </source>
</evidence>
<accession>A0A6I6DFJ4</accession>
<keyword evidence="5 6" id="KW-0472">Membrane</keyword>
<evidence type="ECO:0008006" key="9">
    <source>
        <dbReference type="Google" id="ProtNLM"/>
    </source>
</evidence>
<name>A0A6I6DFJ4_9FIRM</name>
<reference evidence="8" key="1">
    <citation type="journal article" date="2019" name="Microbiology">
        <title>Complete Genome Sequence of an Uncultured Bacterium of the Candidate Phylum Bipolaricaulota.</title>
        <authorList>
            <person name="Kadnikov V.V."/>
            <person name="Mardanov A.V."/>
            <person name="Beletsky A.V."/>
            <person name="Frank Y.A."/>
            <person name="Karnachuk O.V."/>
            <person name="Ravin N.V."/>
        </authorList>
    </citation>
    <scope>NUCLEOTIDE SEQUENCE [LARGE SCALE GENOMIC DNA]</scope>
</reference>
<evidence type="ECO:0000256" key="6">
    <source>
        <dbReference type="SAM" id="Phobius"/>
    </source>
</evidence>
<dbReference type="Pfam" id="PF04286">
    <property type="entry name" value="DUF445"/>
    <property type="match status" value="2"/>
</dbReference>
<sequence length="200" mass="22732">MQYQLLAIPLISAFIGYLTNVVAIKLLFWPQNPINILGLKIQGLLPTRRADIAIKIGELVESELLSLNDVIDRANTPELQEKLIEKIIDLIKLRVNANLPKFLPTRINNYILELLEKVMRQEASNIIGQVFISGKEHLNNQVKISYIITERINSLDLDDLETLTRETTSKELRFIELLGGILGFFIGVIQVLILVFFPIT</sequence>
<evidence type="ECO:0000313" key="8">
    <source>
        <dbReference type="Proteomes" id="UP000426444"/>
    </source>
</evidence>
<comment type="subcellular location">
    <subcellularLocation>
        <location evidence="1">Endomembrane system</location>
    </subcellularLocation>
</comment>
<dbReference type="AlphaFoldDB" id="A0A6I6DFJ4"/>
<evidence type="ECO:0000256" key="2">
    <source>
        <dbReference type="ARBA" id="ARBA00008053"/>
    </source>
</evidence>
<dbReference type="OrthoDB" id="9787430at2"/>
<proteinExistence type="inferred from homology"/>
<protein>
    <recommendedName>
        <fullName evidence="9">DUF445 domain-containing protein</fullName>
    </recommendedName>
</protein>
<dbReference type="EMBL" id="CP046457">
    <property type="protein sequence ID" value="QGT99722.1"/>
    <property type="molecule type" value="Genomic_DNA"/>
</dbReference>
<dbReference type="Proteomes" id="UP000426444">
    <property type="component" value="Chromosome"/>
</dbReference>
<keyword evidence="4 6" id="KW-1133">Transmembrane helix</keyword>
<evidence type="ECO:0000256" key="1">
    <source>
        <dbReference type="ARBA" id="ARBA00004308"/>
    </source>
</evidence>
<evidence type="ECO:0000256" key="3">
    <source>
        <dbReference type="ARBA" id="ARBA00022692"/>
    </source>
</evidence>
<feature type="transmembrane region" description="Helical" evidence="6">
    <location>
        <begin position="6"/>
        <end position="28"/>
    </location>
</feature>
<dbReference type="PANTHER" id="PTHR35791">
    <property type="entry name" value="UPF0754 MEMBRANE PROTEIN YHEB"/>
    <property type="match status" value="1"/>
</dbReference>
<gene>
    <name evidence="7" type="ORF">SYNTR_1129</name>
</gene>
<dbReference type="PANTHER" id="PTHR35791:SF1">
    <property type="entry name" value="UPF0754 MEMBRANE PROTEIN YHEB"/>
    <property type="match status" value="1"/>
</dbReference>
<dbReference type="InterPro" id="IPR007383">
    <property type="entry name" value="DUF445"/>
</dbReference>
<feature type="transmembrane region" description="Helical" evidence="6">
    <location>
        <begin position="174"/>
        <end position="199"/>
    </location>
</feature>
<evidence type="ECO:0000313" key="7">
    <source>
        <dbReference type="EMBL" id="QGT99722.1"/>
    </source>
</evidence>
<comment type="similarity">
    <text evidence="2">Belongs to the UPF0754 family.</text>
</comment>
<keyword evidence="3 6" id="KW-0812">Transmembrane</keyword>
<evidence type="ECO:0000256" key="5">
    <source>
        <dbReference type="ARBA" id="ARBA00023136"/>
    </source>
</evidence>
<keyword evidence="8" id="KW-1185">Reference proteome</keyword>
<dbReference type="KEGG" id="salq:SYNTR_1129"/>
<dbReference type="GO" id="GO:0012505">
    <property type="term" value="C:endomembrane system"/>
    <property type="evidence" value="ECO:0007669"/>
    <property type="project" value="UniProtKB-SubCell"/>
</dbReference>
<dbReference type="RefSeq" id="WP_156203593.1">
    <property type="nucleotide sequence ID" value="NZ_CP046457.1"/>
</dbReference>